<evidence type="ECO:0000313" key="5">
    <source>
        <dbReference type="Proteomes" id="UP000799778"/>
    </source>
</evidence>
<feature type="transmembrane region" description="Helical" evidence="2">
    <location>
        <begin position="525"/>
        <end position="552"/>
    </location>
</feature>
<dbReference type="InterPro" id="IPR014756">
    <property type="entry name" value="Ig_E-set"/>
</dbReference>
<evidence type="ECO:0000256" key="2">
    <source>
        <dbReference type="SAM" id="Phobius"/>
    </source>
</evidence>
<keyword evidence="5" id="KW-1185">Reference proteome</keyword>
<evidence type="ECO:0000313" key="4">
    <source>
        <dbReference type="EMBL" id="KAF2015545.1"/>
    </source>
</evidence>
<keyword evidence="2" id="KW-0472">Membrane</keyword>
<feature type="domain" description="AMP-activated protein kinase glycogen-binding" evidence="3">
    <location>
        <begin position="48"/>
        <end position="92"/>
    </location>
</feature>
<dbReference type="Gene3D" id="2.60.40.10">
    <property type="entry name" value="Immunoglobulins"/>
    <property type="match status" value="1"/>
</dbReference>
<dbReference type="Pfam" id="PF16561">
    <property type="entry name" value="AMPK1_CBM"/>
    <property type="match status" value="1"/>
</dbReference>
<organism evidence="4 5">
    <name type="scientific">Aaosphaeria arxii CBS 175.79</name>
    <dbReference type="NCBI Taxonomy" id="1450172"/>
    <lineage>
        <taxon>Eukaryota</taxon>
        <taxon>Fungi</taxon>
        <taxon>Dikarya</taxon>
        <taxon>Ascomycota</taxon>
        <taxon>Pezizomycotina</taxon>
        <taxon>Dothideomycetes</taxon>
        <taxon>Pleosporomycetidae</taxon>
        <taxon>Pleosporales</taxon>
        <taxon>Pleosporales incertae sedis</taxon>
        <taxon>Aaosphaeria</taxon>
    </lineage>
</organism>
<evidence type="ECO:0000259" key="3">
    <source>
        <dbReference type="Pfam" id="PF16561"/>
    </source>
</evidence>
<dbReference type="InterPro" id="IPR013783">
    <property type="entry name" value="Ig-like_fold"/>
</dbReference>
<reference evidence="4" key="1">
    <citation type="journal article" date="2020" name="Stud. Mycol.">
        <title>101 Dothideomycetes genomes: a test case for predicting lifestyles and emergence of pathogens.</title>
        <authorList>
            <person name="Haridas S."/>
            <person name="Albert R."/>
            <person name="Binder M."/>
            <person name="Bloem J."/>
            <person name="Labutti K."/>
            <person name="Salamov A."/>
            <person name="Andreopoulos B."/>
            <person name="Baker S."/>
            <person name="Barry K."/>
            <person name="Bills G."/>
            <person name="Bluhm B."/>
            <person name="Cannon C."/>
            <person name="Castanera R."/>
            <person name="Culley D."/>
            <person name="Daum C."/>
            <person name="Ezra D."/>
            <person name="Gonzalez J."/>
            <person name="Henrissat B."/>
            <person name="Kuo A."/>
            <person name="Liang C."/>
            <person name="Lipzen A."/>
            <person name="Lutzoni F."/>
            <person name="Magnuson J."/>
            <person name="Mondo S."/>
            <person name="Nolan M."/>
            <person name="Ohm R."/>
            <person name="Pangilinan J."/>
            <person name="Park H.-J."/>
            <person name="Ramirez L."/>
            <person name="Alfaro M."/>
            <person name="Sun H."/>
            <person name="Tritt A."/>
            <person name="Yoshinaga Y."/>
            <person name="Zwiers L.-H."/>
            <person name="Turgeon B."/>
            <person name="Goodwin S."/>
            <person name="Spatafora J."/>
            <person name="Crous P."/>
            <person name="Grigoriev I."/>
        </authorList>
    </citation>
    <scope>NUCLEOTIDE SEQUENCE</scope>
    <source>
        <strain evidence="4">CBS 175.79</strain>
    </source>
</reference>
<dbReference type="SUPFAM" id="SSF81296">
    <property type="entry name" value="E set domains"/>
    <property type="match status" value="1"/>
</dbReference>
<sequence length="556" mass="61324">MATVTFVHPGVQGPVFIVSSMSNPEWQVLQMSANERSEYDSIVFSYTFNNVAEGIYQYKIRIGDGQWVVDESEETDTDEAGNRNNVYRVVSPEKSRPDQASKADLAQVEANLGEDAMLHDRIKEQAQPPGLESDTPEVPKENMAEGKPEHITEPSTPVKHEIAEMEPTSNVSETAPLFDYEAMDQGFRRPSRSTPPRGPMRTISEGYPSPPERGRMASIREEMFDSPTHDELNDLQYLDRAQQDALECLLPDELDVAPAFRPENRASYVIDIGNPGGPRLLNDVPLFPHEQLLTGPSTQYRFYRPTPGWGRYTNRDGLDVWSCAGTGSASQDDNMAQAPTVRASISQQLYTLPSAPTAMENHGIGQATLVQPRGVSVDMLRGYSKDSLQAVVEGGSSEPEDAGEHPPTDTIAPHDTLEASKTKEGDEKACTLQSVSAKERVPVVYGETPWIQDAIAPLNTPTKDLNLRNHSLVPTETAPEEEMTLCSGNTHGSSKDTKANEQHHIAATKDSKEQRTRLSRGMSSLLGIFTGCFRASRAVFVVGLAFAVYYYVYRSQ</sequence>
<feature type="region of interest" description="Disordered" evidence="1">
    <location>
        <begin position="186"/>
        <end position="213"/>
    </location>
</feature>
<dbReference type="InterPro" id="IPR032640">
    <property type="entry name" value="AMPK1_CBM"/>
</dbReference>
<keyword evidence="2" id="KW-0812">Transmembrane</keyword>
<dbReference type="Proteomes" id="UP000799778">
    <property type="component" value="Unassembled WGS sequence"/>
</dbReference>
<accession>A0A6A5XQH5</accession>
<evidence type="ECO:0000256" key="1">
    <source>
        <dbReference type="SAM" id="MobiDB-lite"/>
    </source>
</evidence>
<feature type="compositionally biased region" description="Basic and acidic residues" evidence="1">
    <location>
        <begin position="137"/>
        <end position="154"/>
    </location>
</feature>
<dbReference type="GeneID" id="54289324"/>
<feature type="compositionally biased region" description="Low complexity" evidence="1">
    <location>
        <begin position="192"/>
        <end position="202"/>
    </location>
</feature>
<gene>
    <name evidence="4" type="ORF">BU24DRAFT_461787</name>
</gene>
<feature type="region of interest" description="Disordered" evidence="1">
    <location>
        <begin position="125"/>
        <end position="154"/>
    </location>
</feature>
<name>A0A6A5XQH5_9PLEO</name>
<keyword evidence="2" id="KW-1133">Transmembrane helix</keyword>
<proteinExistence type="predicted"/>
<feature type="compositionally biased region" description="Basic and acidic residues" evidence="1">
    <location>
        <begin position="493"/>
        <end position="516"/>
    </location>
</feature>
<feature type="compositionally biased region" description="Basic and acidic residues" evidence="1">
    <location>
        <begin position="415"/>
        <end position="429"/>
    </location>
</feature>
<dbReference type="AlphaFoldDB" id="A0A6A5XQH5"/>
<dbReference type="OrthoDB" id="5350410at2759"/>
<protein>
    <recommendedName>
        <fullName evidence="3">AMP-activated protein kinase glycogen-binding domain-containing protein</fullName>
    </recommendedName>
</protein>
<dbReference type="EMBL" id="ML978069">
    <property type="protein sequence ID" value="KAF2015545.1"/>
    <property type="molecule type" value="Genomic_DNA"/>
</dbReference>
<feature type="region of interest" description="Disordered" evidence="1">
    <location>
        <begin position="390"/>
        <end position="433"/>
    </location>
</feature>
<feature type="region of interest" description="Disordered" evidence="1">
    <location>
        <begin position="489"/>
        <end position="516"/>
    </location>
</feature>
<dbReference type="RefSeq" id="XP_033383884.1">
    <property type="nucleotide sequence ID" value="XM_033531927.1"/>
</dbReference>
<dbReference type="CDD" id="cd02859">
    <property type="entry name" value="E_set_AMPKbeta_like_N"/>
    <property type="match status" value="1"/>
</dbReference>